<organism evidence="1 2">
    <name type="scientific">Neobacillus paridis</name>
    <dbReference type="NCBI Taxonomy" id="2803862"/>
    <lineage>
        <taxon>Bacteria</taxon>
        <taxon>Bacillati</taxon>
        <taxon>Bacillota</taxon>
        <taxon>Bacilli</taxon>
        <taxon>Bacillales</taxon>
        <taxon>Bacillaceae</taxon>
        <taxon>Neobacillus</taxon>
    </lineage>
</organism>
<comment type="caution">
    <text evidence="1">The sequence shown here is derived from an EMBL/GenBank/DDBJ whole genome shotgun (WGS) entry which is preliminary data.</text>
</comment>
<dbReference type="EMBL" id="JAESWB010000134">
    <property type="protein sequence ID" value="MBL4952100.1"/>
    <property type="molecule type" value="Genomic_DNA"/>
</dbReference>
<name>A0ABS1TLA9_9BACI</name>
<sequence length="141" mass="16507">MNIQGLEKVSLGEYEELGIGYWSISMKENRVLIVWDVDDEGDKKTIITVKHINAEEAGEAIMYWGPMLDAIQVYRIIRDIVDLYQEHSLPDFIQIIKNMSYLHHSSITYDRELGITYDTELGRRFFEEIKNTFDILEKQTG</sequence>
<gene>
    <name evidence="1" type="ORF">JK635_07735</name>
</gene>
<evidence type="ECO:0000313" key="1">
    <source>
        <dbReference type="EMBL" id="MBL4952100.1"/>
    </source>
</evidence>
<proteinExistence type="predicted"/>
<accession>A0ABS1TLA9</accession>
<keyword evidence="2" id="KW-1185">Reference proteome</keyword>
<dbReference type="RefSeq" id="WP_202653379.1">
    <property type="nucleotide sequence ID" value="NZ_JAESWB010000134.1"/>
</dbReference>
<dbReference type="Proteomes" id="UP000623967">
    <property type="component" value="Unassembled WGS sequence"/>
</dbReference>
<reference evidence="1 2" key="1">
    <citation type="submission" date="2021-01" db="EMBL/GenBank/DDBJ databases">
        <title>Genome public.</title>
        <authorList>
            <person name="Liu C."/>
            <person name="Sun Q."/>
        </authorList>
    </citation>
    <scope>NUCLEOTIDE SEQUENCE [LARGE SCALE GENOMIC DNA]</scope>
    <source>
        <strain evidence="1 2">YIM B02564</strain>
    </source>
</reference>
<protein>
    <submittedName>
        <fullName evidence="1">Uncharacterized protein</fullName>
    </submittedName>
</protein>
<evidence type="ECO:0000313" key="2">
    <source>
        <dbReference type="Proteomes" id="UP000623967"/>
    </source>
</evidence>